<sequence>MIFSKILEVRGTKMKKIQKSAVRFDSLKQDFLDDKKYSGTAEATLNGYRYDITRFLKFLSDEQLAVNEAGFKRYVIHLTDSGMTANSVNHYIRSVKVFLYWCME</sequence>
<dbReference type="GO" id="GO:0015074">
    <property type="term" value="P:DNA integration"/>
    <property type="evidence" value="ECO:0007669"/>
    <property type="project" value="InterPro"/>
</dbReference>
<dbReference type="SUPFAM" id="SSF47823">
    <property type="entry name" value="lambda integrase-like, N-terminal domain"/>
    <property type="match status" value="1"/>
</dbReference>
<dbReference type="InterPro" id="IPR044068">
    <property type="entry name" value="CB"/>
</dbReference>
<evidence type="ECO:0000313" key="6">
    <source>
        <dbReference type="Proteomes" id="UP000261079"/>
    </source>
</evidence>
<dbReference type="Proteomes" id="UP000261079">
    <property type="component" value="Unassembled WGS sequence"/>
</dbReference>
<comment type="caution">
    <text evidence="5">The sequence shown here is derived from an EMBL/GenBank/DDBJ whole genome shotgun (WGS) entry which is preliminary data.</text>
</comment>
<accession>A0A3E2V4U6</accession>
<gene>
    <name evidence="5" type="ORF">DW905_07965</name>
</gene>
<comment type="similarity">
    <text evidence="1">Belongs to the 'phage' integrase family.</text>
</comment>
<dbReference type="InterPro" id="IPR010998">
    <property type="entry name" value="Integrase_recombinase_N"/>
</dbReference>
<dbReference type="AlphaFoldDB" id="A0A3E2V4U6"/>
<evidence type="ECO:0000313" key="5">
    <source>
        <dbReference type="EMBL" id="RGC05552.1"/>
    </source>
</evidence>
<evidence type="ECO:0000256" key="1">
    <source>
        <dbReference type="ARBA" id="ARBA00008857"/>
    </source>
</evidence>
<dbReference type="PROSITE" id="PS51900">
    <property type="entry name" value="CB"/>
    <property type="match status" value="1"/>
</dbReference>
<evidence type="ECO:0000256" key="3">
    <source>
        <dbReference type="PROSITE-ProRule" id="PRU01248"/>
    </source>
</evidence>
<evidence type="ECO:0000259" key="4">
    <source>
        <dbReference type="PROSITE" id="PS51900"/>
    </source>
</evidence>
<dbReference type="Gene3D" id="1.10.150.130">
    <property type="match status" value="1"/>
</dbReference>
<dbReference type="EMBL" id="QVEZ01000004">
    <property type="protein sequence ID" value="RGC05552.1"/>
    <property type="molecule type" value="Genomic_DNA"/>
</dbReference>
<name>A0A3E2V4U6_9FIRM</name>
<dbReference type="GO" id="GO:0003677">
    <property type="term" value="F:DNA binding"/>
    <property type="evidence" value="ECO:0007669"/>
    <property type="project" value="UniProtKB-UniRule"/>
</dbReference>
<protein>
    <recommendedName>
        <fullName evidence="4">Core-binding (CB) domain-containing protein</fullName>
    </recommendedName>
</protein>
<proteinExistence type="inferred from homology"/>
<dbReference type="Pfam" id="PF13495">
    <property type="entry name" value="Phage_int_SAM_4"/>
    <property type="match status" value="1"/>
</dbReference>
<feature type="domain" description="Core-binding (CB)" evidence="4">
    <location>
        <begin position="22"/>
        <end position="103"/>
    </location>
</feature>
<reference evidence="5 6" key="1">
    <citation type="submission" date="2018-08" db="EMBL/GenBank/DDBJ databases">
        <title>A genome reference for cultivated species of the human gut microbiota.</title>
        <authorList>
            <person name="Zou Y."/>
            <person name="Xue W."/>
            <person name="Luo G."/>
        </authorList>
    </citation>
    <scope>NUCLEOTIDE SEQUENCE [LARGE SCALE GENOMIC DNA]</scope>
    <source>
        <strain evidence="5 6">AM42-11AC</strain>
    </source>
</reference>
<dbReference type="InterPro" id="IPR004107">
    <property type="entry name" value="Integrase_SAM-like_N"/>
</dbReference>
<organism evidence="5 6">
    <name type="scientific">Faecalibacterium prausnitzii</name>
    <dbReference type="NCBI Taxonomy" id="853"/>
    <lineage>
        <taxon>Bacteria</taxon>
        <taxon>Bacillati</taxon>
        <taxon>Bacillota</taxon>
        <taxon>Clostridia</taxon>
        <taxon>Eubacteriales</taxon>
        <taxon>Oscillospiraceae</taxon>
        <taxon>Faecalibacterium</taxon>
    </lineage>
</organism>
<keyword evidence="2 3" id="KW-0238">DNA-binding</keyword>
<evidence type="ECO:0000256" key="2">
    <source>
        <dbReference type="ARBA" id="ARBA00023125"/>
    </source>
</evidence>